<dbReference type="AlphaFoldDB" id="A0A226C054"/>
<protein>
    <submittedName>
        <fullName evidence="1">Uncharacterized protein</fullName>
    </submittedName>
</protein>
<keyword evidence="2" id="KW-1185">Reference proteome</keyword>
<reference evidence="1 2" key="1">
    <citation type="submission" date="2017-06" db="EMBL/GenBank/DDBJ databases">
        <title>Draft Genome Sequence of Natranaerobius trueperi halophilic, alkalithermophilic bacteria from soda lakes.</title>
        <authorList>
            <person name="Zhao B."/>
        </authorList>
    </citation>
    <scope>NUCLEOTIDE SEQUENCE [LARGE SCALE GENOMIC DNA]</scope>
    <source>
        <strain evidence="1 2">DSM 18760</strain>
    </source>
</reference>
<dbReference type="EMBL" id="NIQC01000011">
    <property type="protein sequence ID" value="OWZ83829.1"/>
    <property type="molecule type" value="Genomic_DNA"/>
</dbReference>
<name>A0A226C054_9FIRM</name>
<accession>A0A226C054</accession>
<sequence>MLLFLIHHLQKLIKYEKKCSTEDKKKIPEIIDIEFLDKKRRPLSMVGGFVQLEPLTIVRVTFSIPITTALFFQFPTGVDTFEFTQLISAIRPVDDRVVEFRWEVPPALLAFFFVIGCTNSICRRSEEIGVFLPE</sequence>
<gene>
    <name evidence="1" type="ORF">CDO51_06220</name>
</gene>
<comment type="caution">
    <text evidence="1">The sequence shown here is derived from an EMBL/GenBank/DDBJ whole genome shotgun (WGS) entry which is preliminary data.</text>
</comment>
<organism evidence="1 2">
    <name type="scientific">Natranaerobius trueperi</name>
    <dbReference type="NCBI Taxonomy" id="759412"/>
    <lineage>
        <taxon>Bacteria</taxon>
        <taxon>Bacillati</taxon>
        <taxon>Bacillota</taxon>
        <taxon>Clostridia</taxon>
        <taxon>Natranaerobiales</taxon>
        <taxon>Natranaerobiaceae</taxon>
        <taxon>Natranaerobius</taxon>
    </lineage>
</organism>
<dbReference type="Proteomes" id="UP000214588">
    <property type="component" value="Unassembled WGS sequence"/>
</dbReference>
<evidence type="ECO:0000313" key="1">
    <source>
        <dbReference type="EMBL" id="OWZ83829.1"/>
    </source>
</evidence>
<evidence type="ECO:0000313" key="2">
    <source>
        <dbReference type="Proteomes" id="UP000214588"/>
    </source>
</evidence>
<proteinExistence type="predicted"/>